<accession>A0A8J4FQ61</accession>
<feature type="compositionally biased region" description="Low complexity" evidence="1">
    <location>
        <begin position="308"/>
        <end position="326"/>
    </location>
</feature>
<evidence type="ECO:0000313" key="4">
    <source>
        <dbReference type="EMBL" id="GIM08486.1"/>
    </source>
</evidence>
<organism evidence="3 5">
    <name type="scientific">Volvox reticuliferus</name>
    <dbReference type="NCBI Taxonomy" id="1737510"/>
    <lineage>
        <taxon>Eukaryota</taxon>
        <taxon>Viridiplantae</taxon>
        <taxon>Chlorophyta</taxon>
        <taxon>core chlorophytes</taxon>
        <taxon>Chlorophyceae</taxon>
        <taxon>CS clade</taxon>
        <taxon>Chlamydomonadales</taxon>
        <taxon>Volvocaceae</taxon>
        <taxon>Volvox</taxon>
    </lineage>
</organism>
<gene>
    <name evidence="3" type="ORF">Vretifemale_9047</name>
    <name evidence="4" type="ORF">Vretimale_12497</name>
</gene>
<keyword evidence="2" id="KW-1133">Transmembrane helix</keyword>
<evidence type="ECO:0000256" key="1">
    <source>
        <dbReference type="SAM" id="MobiDB-lite"/>
    </source>
</evidence>
<feature type="region of interest" description="Disordered" evidence="1">
    <location>
        <begin position="298"/>
        <end position="335"/>
    </location>
</feature>
<evidence type="ECO:0000313" key="3">
    <source>
        <dbReference type="EMBL" id="GIL79877.1"/>
    </source>
</evidence>
<evidence type="ECO:0000256" key="2">
    <source>
        <dbReference type="SAM" id="Phobius"/>
    </source>
</evidence>
<feature type="transmembrane region" description="Helical" evidence="2">
    <location>
        <begin position="58"/>
        <end position="78"/>
    </location>
</feature>
<dbReference type="EMBL" id="BNCP01000016">
    <property type="protein sequence ID" value="GIL79877.1"/>
    <property type="molecule type" value="Genomic_DNA"/>
</dbReference>
<feature type="compositionally biased region" description="Polar residues" evidence="1">
    <location>
        <begin position="298"/>
        <end position="307"/>
    </location>
</feature>
<protein>
    <submittedName>
        <fullName evidence="3">Uncharacterized protein</fullName>
    </submittedName>
</protein>
<proteinExistence type="predicted"/>
<keyword evidence="5" id="KW-1185">Reference proteome</keyword>
<keyword evidence="2" id="KW-0812">Transmembrane</keyword>
<name>A0A8J4FQ61_9CHLO</name>
<dbReference type="OrthoDB" id="539484at2759"/>
<sequence>MEMSREMSLHCETAITSTVAEPDLLNEGPPVVYCDAGGFGQPVMPSALARKKASPLPLAAGLVVLGATVVGGIVGILLKRATKKKIAAAEAAAAPTPAVTPVTATPQVSHSGTIGVDLSPFGSPVSSTPVHVPPVRKVENMRPGQFADNDADDQSDNASVRDQRHVNLVDATLLQKTLKQMQEMAEENRKLSAFLAEFKADAEKLSRLEEENRALRGVTRQLEVELQDLKTITMPRTGAELEMFKSAVSVPAIARSVCSNDETIGLGASTASVDMVNPDARVRRNNVFKQLLATLQGSASAGASQPETPRTSGGSTASATARANSRQQRRQPLPEEAAVIGQAVYQLLDQFGGRMM</sequence>
<reference evidence="3" key="1">
    <citation type="journal article" date="2021" name="Proc. Natl. Acad. Sci. U.S.A.">
        <title>Three genomes in the algal genus Volvox reveal the fate of a haploid sex-determining region after a transition to homothallism.</title>
        <authorList>
            <person name="Yamamoto K."/>
            <person name="Hamaji T."/>
            <person name="Kawai-Toyooka H."/>
            <person name="Matsuzaki R."/>
            <person name="Takahashi F."/>
            <person name="Nishimura Y."/>
            <person name="Kawachi M."/>
            <person name="Noguchi H."/>
            <person name="Minakuchi Y."/>
            <person name="Umen J.G."/>
            <person name="Toyoda A."/>
            <person name="Nozaki H."/>
        </authorList>
    </citation>
    <scope>NUCLEOTIDE SEQUENCE</scope>
    <source>
        <strain evidence="4">NIES-3785</strain>
        <strain evidence="3">NIES-3786</strain>
    </source>
</reference>
<keyword evidence="2" id="KW-0472">Membrane</keyword>
<evidence type="ECO:0000313" key="5">
    <source>
        <dbReference type="Proteomes" id="UP000747110"/>
    </source>
</evidence>
<dbReference type="Proteomes" id="UP000747110">
    <property type="component" value="Unassembled WGS sequence"/>
</dbReference>
<dbReference type="EMBL" id="BNCQ01000027">
    <property type="protein sequence ID" value="GIM08486.1"/>
    <property type="molecule type" value="Genomic_DNA"/>
</dbReference>
<comment type="caution">
    <text evidence="3">The sequence shown here is derived from an EMBL/GenBank/DDBJ whole genome shotgun (WGS) entry which is preliminary data.</text>
</comment>
<dbReference type="Proteomes" id="UP000722791">
    <property type="component" value="Unassembled WGS sequence"/>
</dbReference>
<dbReference type="AlphaFoldDB" id="A0A8J4FQ61"/>